<organism evidence="1 2">
    <name type="scientific">Candidatus Kaiserbacteria bacterium CG10_big_fil_rev_8_21_14_0_10_51_14</name>
    <dbReference type="NCBI Taxonomy" id="1974610"/>
    <lineage>
        <taxon>Bacteria</taxon>
        <taxon>Candidatus Kaiseribacteriota</taxon>
    </lineage>
</organism>
<evidence type="ECO:0000313" key="2">
    <source>
        <dbReference type="Proteomes" id="UP000231192"/>
    </source>
</evidence>
<protein>
    <recommendedName>
        <fullName evidence="3">N-terminal domain-containing protein</fullName>
    </recommendedName>
</protein>
<accession>A0A2H0UBC2</accession>
<name>A0A2H0UBC2_9BACT</name>
<proteinExistence type="predicted"/>
<dbReference type="Proteomes" id="UP000231192">
    <property type="component" value="Unassembled WGS sequence"/>
</dbReference>
<dbReference type="EMBL" id="PFBK01000008">
    <property type="protein sequence ID" value="PIR83687.1"/>
    <property type="molecule type" value="Genomic_DNA"/>
</dbReference>
<dbReference type="AlphaFoldDB" id="A0A2H0UBC2"/>
<evidence type="ECO:0000313" key="1">
    <source>
        <dbReference type="EMBL" id="PIR83687.1"/>
    </source>
</evidence>
<gene>
    <name evidence="1" type="ORF">COU18_03345</name>
</gene>
<evidence type="ECO:0008006" key="3">
    <source>
        <dbReference type="Google" id="ProtNLM"/>
    </source>
</evidence>
<reference evidence="2" key="1">
    <citation type="submission" date="2017-09" db="EMBL/GenBank/DDBJ databases">
        <title>Depth-based differentiation of microbial function through sediment-hosted aquifers and enrichment of novel symbionts in the deep terrestrial subsurface.</title>
        <authorList>
            <person name="Probst A.J."/>
            <person name="Ladd B."/>
            <person name="Jarett J.K."/>
            <person name="Geller-Mcgrath D.E."/>
            <person name="Sieber C.M.K."/>
            <person name="Emerson J.B."/>
            <person name="Anantharaman K."/>
            <person name="Thomas B.C."/>
            <person name="Malmstrom R."/>
            <person name="Stieglmeier M."/>
            <person name="Klingl A."/>
            <person name="Woyke T."/>
            <person name="Ryan C.M."/>
            <person name="Banfield J.F."/>
        </authorList>
    </citation>
    <scope>NUCLEOTIDE SEQUENCE [LARGE SCALE GENOMIC DNA]</scope>
</reference>
<comment type="caution">
    <text evidence="1">The sequence shown here is derived from an EMBL/GenBank/DDBJ whole genome shotgun (WGS) entry which is preliminary data.</text>
</comment>
<sequence>MQSMKQTLVSPYKGSETTYEMVKEQIAKRWGEDAAEEFDPYTDAMPFSSWLAQGYVVKKGQKALKSVTFVEVKDENDKVVKKIRRTVNLFHKRQVEKMP</sequence>